<comment type="caution">
    <text evidence="1">The sequence shown here is derived from an EMBL/GenBank/DDBJ whole genome shotgun (WGS) entry which is preliminary data.</text>
</comment>
<dbReference type="AlphaFoldDB" id="A0A0F9QF95"/>
<gene>
    <name evidence="1" type="ORF">LCGC14_1022230</name>
</gene>
<sequence>MLLSGPMLTRYGVLASPAQRPAGRCPSGTRDRTLLWKGRKMRLIITIKMDNAAFSPCPNPEVARILADVTKHSFPDPGKPWPLRDVNGNTVGTIEVANRETVQA</sequence>
<accession>A0A0F9QF95</accession>
<dbReference type="EMBL" id="LAZR01004092">
    <property type="protein sequence ID" value="KKN11876.1"/>
    <property type="molecule type" value="Genomic_DNA"/>
</dbReference>
<proteinExistence type="predicted"/>
<evidence type="ECO:0000313" key="1">
    <source>
        <dbReference type="EMBL" id="KKN11876.1"/>
    </source>
</evidence>
<protein>
    <submittedName>
        <fullName evidence="1">Uncharacterized protein</fullName>
    </submittedName>
</protein>
<organism evidence="1">
    <name type="scientific">marine sediment metagenome</name>
    <dbReference type="NCBI Taxonomy" id="412755"/>
    <lineage>
        <taxon>unclassified sequences</taxon>
        <taxon>metagenomes</taxon>
        <taxon>ecological metagenomes</taxon>
    </lineage>
</organism>
<reference evidence="1" key="1">
    <citation type="journal article" date="2015" name="Nature">
        <title>Complex archaea that bridge the gap between prokaryotes and eukaryotes.</title>
        <authorList>
            <person name="Spang A."/>
            <person name="Saw J.H."/>
            <person name="Jorgensen S.L."/>
            <person name="Zaremba-Niedzwiedzka K."/>
            <person name="Martijn J."/>
            <person name="Lind A.E."/>
            <person name="van Eijk R."/>
            <person name="Schleper C."/>
            <person name="Guy L."/>
            <person name="Ettema T.J."/>
        </authorList>
    </citation>
    <scope>NUCLEOTIDE SEQUENCE</scope>
</reference>
<name>A0A0F9QF95_9ZZZZ</name>